<feature type="non-terminal residue" evidence="1">
    <location>
        <position position="1"/>
    </location>
</feature>
<gene>
    <name evidence="1" type="primary">murQ</name>
    <name evidence="1" type="synonym">yfeU</name>
    <name evidence="1" type="ORF">DS524_26090</name>
</gene>
<proteinExistence type="predicted"/>
<organism evidence="1">
    <name type="scientific">Salmonella enterica subsp. enterica serovar Chester</name>
    <dbReference type="NCBI Taxonomy" id="149386"/>
    <lineage>
        <taxon>Bacteria</taxon>
        <taxon>Pseudomonadati</taxon>
        <taxon>Pseudomonadota</taxon>
        <taxon>Gammaproteobacteria</taxon>
        <taxon>Enterobacterales</taxon>
        <taxon>Enterobacteriaceae</taxon>
        <taxon>Salmonella</taxon>
    </lineage>
</organism>
<evidence type="ECO:0000313" key="1">
    <source>
        <dbReference type="EMBL" id="EBR9859214.1"/>
    </source>
</evidence>
<accession>A0A5U8SYL3</accession>
<protein>
    <submittedName>
        <fullName evidence="1">N-acetylmuramic acid 6-phosphate etherase</fullName>
    </submittedName>
</protein>
<dbReference type="AlphaFoldDB" id="A0A5U8SYL3"/>
<reference evidence="1" key="1">
    <citation type="submission" date="2018-07" db="EMBL/GenBank/DDBJ databases">
        <authorList>
            <person name="Ashton P.M."/>
            <person name="Dallman T."/>
            <person name="Nair S."/>
            <person name="De Pinna E."/>
            <person name="Peters T."/>
            <person name="Grant K."/>
        </authorList>
    </citation>
    <scope>NUCLEOTIDE SEQUENCE</scope>
    <source>
        <strain evidence="1">296838</strain>
    </source>
</reference>
<name>A0A5U8SYL3_SALET</name>
<sequence>LAQLSAGDAKALLAQHQGFIRDALTGAAHS</sequence>
<comment type="caution">
    <text evidence="1">The sequence shown here is derived from an EMBL/GenBank/DDBJ whole genome shotgun (WGS) entry which is preliminary data.</text>
</comment>
<dbReference type="EMBL" id="AAGUAT010000136">
    <property type="protein sequence ID" value="EBR9859214.1"/>
    <property type="molecule type" value="Genomic_DNA"/>
</dbReference>